<dbReference type="RefSeq" id="WP_013617141.1">
    <property type="nucleotide sequence ID" value="NC_015164.1"/>
</dbReference>
<dbReference type="Gene3D" id="3.40.50.300">
    <property type="entry name" value="P-loop containing nucleotide triphosphate hydrolases"/>
    <property type="match status" value="1"/>
</dbReference>
<dbReference type="KEGG" id="bsa:Bacsa_1106"/>
<evidence type="ECO:0000313" key="2">
    <source>
        <dbReference type="EMBL" id="ADY35693.1"/>
    </source>
</evidence>
<protein>
    <submittedName>
        <fullName evidence="2">AAA ATPase</fullName>
    </submittedName>
</protein>
<dbReference type="InterPro" id="IPR051396">
    <property type="entry name" value="Bact_Antivir_Def_Nuclease"/>
</dbReference>
<dbReference type="eggNOG" id="COG1131">
    <property type="taxonomic scope" value="Bacteria"/>
</dbReference>
<dbReference type="HOGENOM" id="CLU_033692_0_0_10"/>
<name>F0R5I6_PHOSB</name>
<dbReference type="CDD" id="cd00267">
    <property type="entry name" value="ABC_ATPase"/>
    <property type="match status" value="1"/>
</dbReference>
<dbReference type="OrthoDB" id="9805802at2"/>
<dbReference type="GO" id="GO:0016887">
    <property type="term" value="F:ATP hydrolysis activity"/>
    <property type="evidence" value="ECO:0007669"/>
    <property type="project" value="InterPro"/>
</dbReference>
<dbReference type="SMART" id="SM00382">
    <property type="entry name" value="AAA"/>
    <property type="match status" value="1"/>
</dbReference>
<gene>
    <name evidence="2" type="ordered locus">Bacsa_1106</name>
</gene>
<reference evidence="2 3" key="1">
    <citation type="journal article" date="2011" name="Stand. Genomic Sci.">
        <title>Complete genome sequence of Bacteroides salanitronis type strain (BL78).</title>
        <authorList>
            <person name="Gronow S."/>
            <person name="Held B."/>
            <person name="Lucas S."/>
            <person name="Lapidus A."/>
            <person name="Del Rio T.G."/>
            <person name="Nolan M."/>
            <person name="Tice H."/>
            <person name="Deshpande S."/>
            <person name="Cheng J.F."/>
            <person name="Pitluck S."/>
            <person name="Liolios K."/>
            <person name="Pagani I."/>
            <person name="Ivanova N."/>
            <person name="Mavromatis K."/>
            <person name="Pati A."/>
            <person name="Tapia R."/>
            <person name="Han C."/>
            <person name="Goodwin L."/>
            <person name="Chen A."/>
            <person name="Palaniappan K."/>
            <person name="Land M."/>
            <person name="Hauser L."/>
            <person name="Chang Y.J."/>
            <person name="Jeffries C.D."/>
            <person name="Brambilla E.M."/>
            <person name="Rohde M."/>
            <person name="Goker M."/>
            <person name="Detter J.C."/>
            <person name="Woyke T."/>
            <person name="Bristow J."/>
            <person name="Markowitz V."/>
            <person name="Hugenholtz P."/>
            <person name="Kyrpides N.C."/>
            <person name="Klenk H.P."/>
            <person name="Eisen J.A."/>
        </authorList>
    </citation>
    <scope>NUCLEOTIDE SEQUENCE [LARGE SCALE GENOMIC DNA]</scope>
    <source>
        <strain evidence="2 3">DSM 18170</strain>
    </source>
</reference>
<dbReference type="PANTHER" id="PTHR43581">
    <property type="entry name" value="ATP/GTP PHOSPHATASE"/>
    <property type="match status" value="1"/>
</dbReference>
<dbReference type="SUPFAM" id="SSF52540">
    <property type="entry name" value="P-loop containing nucleoside triphosphate hydrolases"/>
    <property type="match status" value="1"/>
</dbReference>
<accession>F0R5I6</accession>
<dbReference type="STRING" id="667015.Bacsa_1106"/>
<evidence type="ECO:0000259" key="1">
    <source>
        <dbReference type="SMART" id="SM00382"/>
    </source>
</evidence>
<feature type="domain" description="AAA+ ATPase" evidence="1">
    <location>
        <begin position="28"/>
        <end position="278"/>
    </location>
</feature>
<dbReference type="InterPro" id="IPR003959">
    <property type="entry name" value="ATPase_AAA_core"/>
</dbReference>
<dbReference type="EMBL" id="CP002530">
    <property type="protein sequence ID" value="ADY35693.1"/>
    <property type="molecule type" value="Genomic_DNA"/>
</dbReference>
<dbReference type="GO" id="GO:0005524">
    <property type="term" value="F:ATP binding"/>
    <property type="evidence" value="ECO:0007669"/>
    <property type="project" value="InterPro"/>
</dbReference>
<dbReference type="Pfam" id="PF13304">
    <property type="entry name" value="AAA_21"/>
    <property type="match status" value="1"/>
</dbReference>
<proteinExistence type="predicted"/>
<dbReference type="AlphaFoldDB" id="F0R5I6"/>
<organism evidence="2 3">
    <name type="scientific">Phocaeicola salanitronis (strain DSM 18170 / JCM 13657 / CCUG 60908 / BL78)</name>
    <name type="common">Bacteroides salanitronis</name>
    <dbReference type="NCBI Taxonomy" id="667015"/>
    <lineage>
        <taxon>Bacteria</taxon>
        <taxon>Pseudomonadati</taxon>
        <taxon>Bacteroidota</taxon>
        <taxon>Bacteroidia</taxon>
        <taxon>Bacteroidales</taxon>
        <taxon>Bacteroidaceae</taxon>
        <taxon>Phocaeicola</taxon>
    </lineage>
</organism>
<dbReference type="InterPro" id="IPR027417">
    <property type="entry name" value="P-loop_NTPase"/>
</dbReference>
<evidence type="ECO:0000313" key="3">
    <source>
        <dbReference type="Proteomes" id="UP000007486"/>
    </source>
</evidence>
<dbReference type="PANTHER" id="PTHR43581:SF2">
    <property type="entry name" value="EXCINUCLEASE ATPASE SUBUNIT"/>
    <property type="match status" value="1"/>
</dbReference>
<dbReference type="Proteomes" id="UP000007486">
    <property type="component" value="Chromosome"/>
</dbReference>
<sequence>MENKSKYIGWFQVRRMWGRLDLQWEGIHDDVNILVGINGCGKTTLLNLMSDYYTGQKIKKGIAESVSGTAIGSPVTYIRSFDVPANAKKKTESMLLQELKHVINQNGEGTSFFDYRMKMLNYPDKAEMIQKRIDTFFKLVNTLFKETGKEITIDPQSNALVFSIRGTGGKLVTKEGENIVDSEGNVIYVSDEKIQLDQLSSGEKQMLLILTTVFLQEEKPNVLLMDEPEISLHISWQDRLIEWIRQLNPYCQVILTTHSPNIFANGWEDKIVFIQDLERP</sequence>
<keyword evidence="3" id="KW-1185">Reference proteome</keyword>
<dbReference type="InterPro" id="IPR003593">
    <property type="entry name" value="AAA+_ATPase"/>
</dbReference>